<evidence type="ECO:0000256" key="1">
    <source>
        <dbReference type="SAM" id="Phobius"/>
    </source>
</evidence>
<feature type="transmembrane region" description="Helical" evidence="1">
    <location>
        <begin position="173"/>
        <end position="194"/>
    </location>
</feature>
<feature type="transmembrane region" description="Helical" evidence="1">
    <location>
        <begin position="93"/>
        <end position="126"/>
    </location>
</feature>
<feature type="transmembrane region" description="Helical" evidence="1">
    <location>
        <begin position="16"/>
        <end position="38"/>
    </location>
</feature>
<feature type="transmembrane region" description="Helical" evidence="1">
    <location>
        <begin position="53"/>
        <end position="72"/>
    </location>
</feature>
<reference evidence="2 3" key="1">
    <citation type="submission" date="2021-03" db="EMBL/GenBank/DDBJ databases">
        <authorList>
            <person name="Xin L."/>
        </authorList>
    </citation>
    <scope>NUCLEOTIDE SEQUENCE [LARGE SCALE GENOMIC DNA]</scope>
    <source>
        <strain evidence="2 3">XHU 5031</strain>
    </source>
</reference>
<evidence type="ECO:0000313" key="2">
    <source>
        <dbReference type="EMBL" id="MBO0607503.1"/>
    </source>
</evidence>
<proteinExistence type="predicted"/>
<accession>A0ABS3I3E5</accession>
<gene>
    <name evidence="2" type="ORF">J0911_00480</name>
</gene>
<organism evidence="2 3">
    <name type="scientific">Myceligenerans salitolerans</name>
    <dbReference type="NCBI Taxonomy" id="1230528"/>
    <lineage>
        <taxon>Bacteria</taxon>
        <taxon>Bacillati</taxon>
        <taxon>Actinomycetota</taxon>
        <taxon>Actinomycetes</taxon>
        <taxon>Micrococcales</taxon>
        <taxon>Promicromonosporaceae</taxon>
        <taxon>Myceligenerans</taxon>
    </lineage>
</organism>
<comment type="caution">
    <text evidence="2">The sequence shown here is derived from an EMBL/GenBank/DDBJ whole genome shotgun (WGS) entry which is preliminary data.</text>
</comment>
<keyword evidence="1" id="KW-1133">Transmembrane helix</keyword>
<feature type="transmembrane region" description="Helical" evidence="1">
    <location>
        <begin position="226"/>
        <end position="248"/>
    </location>
</feature>
<evidence type="ECO:0000313" key="3">
    <source>
        <dbReference type="Proteomes" id="UP000664617"/>
    </source>
</evidence>
<name>A0ABS3I3E5_9MICO</name>
<keyword evidence="1" id="KW-0472">Membrane</keyword>
<dbReference type="RefSeq" id="WP_207273439.1">
    <property type="nucleotide sequence ID" value="NZ_JAFMPK010000009.1"/>
</dbReference>
<keyword evidence="1" id="KW-0812">Transmembrane</keyword>
<keyword evidence="3" id="KW-1185">Reference proteome</keyword>
<dbReference type="EMBL" id="JAFMPK010000009">
    <property type="protein sequence ID" value="MBO0607503.1"/>
    <property type="molecule type" value="Genomic_DNA"/>
</dbReference>
<dbReference type="Proteomes" id="UP000664617">
    <property type="component" value="Unassembled WGS sequence"/>
</dbReference>
<sequence length="254" mass="25919">MRLLAKELRRFALRPVARWVAAGTFVYVVTVVLLAAFTGDGRPLSRTVADGDLAGYALVPVLLACVAGALLATGPNGGTRALLTVEPRRDRVYWIRAAAAVAAVLPAVAVAYLLIAAGLWGVTVVAGPPDDPGTTADEAGLLRQLAWSGARVLALAVCAAVAGSAVGAAVGRWWAAVPLVVLVPVGVEAVLAALDAEPWSPLAHARAWAAGPTGADAGAGGPVGSWWASGLLLLTAAAVVTMLGMLTFRRRELR</sequence>
<feature type="transmembrane region" description="Helical" evidence="1">
    <location>
        <begin position="146"/>
        <end position="166"/>
    </location>
</feature>
<evidence type="ECO:0008006" key="4">
    <source>
        <dbReference type="Google" id="ProtNLM"/>
    </source>
</evidence>
<reference evidence="3" key="2">
    <citation type="submission" date="2023-07" db="EMBL/GenBank/DDBJ databases">
        <title>Myceligenerans salitolerans sp. nov., a halotolerant actinomycete isolated from a salt lake in Xinjiang, China.</title>
        <authorList>
            <person name="Guan T."/>
        </authorList>
    </citation>
    <scope>NUCLEOTIDE SEQUENCE [LARGE SCALE GENOMIC DNA]</scope>
    <source>
        <strain evidence="3">XHU 5031</strain>
    </source>
</reference>
<protein>
    <recommendedName>
        <fullName evidence="4">ABC-2 family transporter protein</fullName>
    </recommendedName>
</protein>